<evidence type="ECO:0000313" key="1">
    <source>
        <dbReference type="EMBL" id="MBJ7598715.1"/>
    </source>
</evidence>
<comment type="caution">
    <text evidence="1">The sequence shown here is derived from an EMBL/GenBank/DDBJ whole genome shotgun (WGS) entry which is preliminary data.</text>
</comment>
<name>A0A934N341_9BACT</name>
<dbReference type="EMBL" id="JAEKNR010000122">
    <property type="protein sequence ID" value="MBJ7598715.1"/>
    <property type="molecule type" value="Genomic_DNA"/>
</dbReference>
<protein>
    <submittedName>
        <fullName evidence="1">Uncharacterized protein</fullName>
    </submittedName>
</protein>
<keyword evidence="2" id="KW-1185">Reference proteome</keyword>
<evidence type="ECO:0000313" key="2">
    <source>
        <dbReference type="Proteomes" id="UP000612893"/>
    </source>
</evidence>
<organism evidence="1 2">
    <name type="scientific">Candidatus Nephthysia bennettiae</name>
    <dbReference type="NCBI Taxonomy" id="3127016"/>
    <lineage>
        <taxon>Bacteria</taxon>
        <taxon>Bacillati</taxon>
        <taxon>Candidatus Dormiibacterota</taxon>
        <taxon>Candidatus Dormibacteria</taxon>
        <taxon>Candidatus Dormibacterales</taxon>
        <taxon>Candidatus Dormibacteraceae</taxon>
        <taxon>Candidatus Nephthysia</taxon>
    </lineage>
</organism>
<reference evidence="1" key="1">
    <citation type="submission" date="2020-10" db="EMBL/GenBank/DDBJ databases">
        <title>Ca. Dormibacterota MAGs.</title>
        <authorList>
            <person name="Montgomery K."/>
        </authorList>
    </citation>
    <scope>NUCLEOTIDE SEQUENCE [LARGE SCALE GENOMIC DNA]</scope>
    <source>
        <strain evidence="1">SC8812_S17_10</strain>
    </source>
</reference>
<proteinExistence type="predicted"/>
<dbReference type="AlphaFoldDB" id="A0A934N341"/>
<accession>A0A934N341</accession>
<gene>
    <name evidence="1" type="ORF">JF922_11615</name>
</gene>
<sequence length="109" mass="11731">MEVLGPKGPQDHSGADLPAWAGNQLMIAEQIVDNPGGGLLFATTAVGQVKAALAERAARSEEERHRWEPVIELLDQVEDDMVRRRFDSAQAGLREAMKALTEGEAAPAV</sequence>
<dbReference type="RefSeq" id="WP_338201921.1">
    <property type="nucleotide sequence ID" value="NZ_JAEKNR010000122.1"/>
</dbReference>
<dbReference type="Proteomes" id="UP000612893">
    <property type="component" value="Unassembled WGS sequence"/>
</dbReference>